<protein>
    <submittedName>
        <fullName evidence="1">Uncharacterized protein</fullName>
    </submittedName>
</protein>
<organism evidence="1 2">
    <name type="scientific">Dendrobium thyrsiflorum</name>
    <name type="common">Pinecone-like raceme dendrobium</name>
    <name type="synonym">Orchid</name>
    <dbReference type="NCBI Taxonomy" id="117978"/>
    <lineage>
        <taxon>Eukaryota</taxon>
        <taxon>Viridiplantae</taxon>
        <taxon>Streptophyta</taxon>
        <taxon>Embryophyta</taxon>
        <taxon>Tracheophyta</taxon>
        <taxon>Spermatophyta</taxon>
        <taxon>Magnoliopsida</taxon>
        <taxon>Liliopsida</taxon>
        <taxon>Asparagales</taxon>
        <taxon>Orchidaceae</taxon>
        <taxon>Epidendroideae</taxon>
        <taxon>Malaxideae</taxon>
        <taxon>Dendrobiinae</taxon>
        <taxon>Dendrobium</taxon>
    </lineage>
</organism>
<reference evidence="1 2" key="1">
    <citation type="journal article" date="2024" name="Plant Biotechnol. J.">
        <title>Dendrobium thyrsiflorum genome and its molecular insights into genes involved in important horticultural traits.</title>
        <authorList>
            <person name="Chen B."/>
            <person name="Wang J.Y."/>
            <person name="Zheng P.J."/>
            <person name="Li K.L."/>
            <person name="Liang Y.M."/>
            <person name="Chen X.F."/>
            <person name="Zhang C."/>
            <person name="Zhao X."/>
            <person name="He X."/>
            <person name="Zhang G.Q."/>
            <person name="Liu Z.J."/>
            <person name="Xu Q."/>
        </authorList>
    </citation>
    <scope>NUCLEOTIDE SEQUENCE [LARGE SCALE GENOMIC DNA]</scope>
    <source>
        <strain evidence="1">GZMU011</strain>
    </source>
</reference>
<evidence type="ECO:0000313" key="2">
    <source>
        <dbReference type="Proteomes" id="UP001552299"/>
    </source>
</evidence>
<dbReference type="Proteomes" id="UP001552299">
    <property type="component" value="Unassembled WGS sequence"/>
</dbReference>
<gene>
    <name evidence="1" type="ORF">M5K25_017678</name>
</gene>
<sequence>MADPDADHEFLYNEQGLVDILQSPFFDPNPEVDDTVDDYIERIIFTLAPSIEEHLFNRTLANHRTPINFSTSGYFSNEQHRKHHLSPNGVPRVACNLPPLSQPFYERE</sequence>
<keyword evidence="2" id="KW-1185">Reference proteome</keyword>
<dbReference type="AlphaFoldDB" id="A0ABD0UNN1"/>
<dbReference type="EMBL" id="JANQDX010000013">
    <property type="protein sequence ID" value="KAL0914168.1"/>
    <property type="molecule type" value="Genomic_DNA"/>
</dbReference>
<name>A0ABD0UNN1_DENTH</name>
<comment type="caution">
    <text evidence="1">The sequence shown here is derived from an EMBL/GenBank/DDBJ whole genome shotgun (WGS) entry which is preliminary data.</text>
</comment>
<proteinExistence type="predicted"/>
<evidence type="ECO:0000313" key="1">
    <source>
        <dbReference type="EMBL" id="KAL0914168.1"/>
    </source>
</evidence>
<accession>A0ABD0UNN1</accession>